<name>A0A8B6FJP9_MYTGA</name>
<dbReference type="AlphaFoldDB" id="A0A8B6FJP9"/>
<sequence>MDRPSTSCDLISTVANVQAKTSEFEIKTLKGLEQIKTQVNYNTSLLLQIIKKVDVQQTVDAEDNDDNELPVLPIKTMLQLEGVENALKVDTIKNRLSKTTLAMFDIFETQLVLQFTPMVTIVPIMKTVWNSQDQISTYPTTALKDKAMVIAPVVTVVLRSDVCYFTNPVRQTAADVFSNRTNNYHKMT</sequence>
<reference evidence="1" key="1">
    <citation type="submission" date="2018-11" db="EMBL/GenBank/DDBJ databases">
        <authorList>
            <person name="Alioto T."/>
            <person name="Alioto T."/>
        </authorList>
    </citation>
    <scope>NUCLEOTIDE SEQUENCE</scope>
</reference>
<gene>
    <name evidence="1" type="ORF">MGAL_10B060581</name>
</gene>
<evidence type="ECO:0000313" key="2">
    <source>
        <dbReference type="Proteomes" id="UP000596742"/>
    </source>
</evidence>
<dbReference type="OrthoDB" id="6155098at2759"/>
<accession>A0A8B6FJP9</accession>
<keyword evidence="2" id="KW-1185">Reference proteome</keyword>
<proteinExistence type="predicted"/>
<comment type="caution">
    <text evidence="1">The sequence shown here is derived from an EMBL/GenBank/DDBJ whole genome shotgun (WGS) entry which is preliminary data.</text>
</comment>
<dbReference type="Proteomes" id="UP000596742">
    <property type="component" value="Unassembled WGS sequence"/>
</dbReference>
<organism evidence="1 2">
    <name type="scientific">Mytilus galloprovincialis</name>
    <name type="common">Mediterranean mussel</name>
    <dbReference type="NCBI Taxonomy" id="29158"/>
    <lineage>
        <taxon>Eukaryota</taxon>
        <taxon>Metazoa</taxon>
        <taxon>Spiralia</taxon>
        <taxon>Lophotrochozoa</taxon>
        <taxon>Mollusca</taxon>
        <taxon>Bivalvia</taxon>
        <taxon>Autobranchia</taxon>
        <taxon>Pteriomorphia</taxon>
        <taxon>Mytilida</taxon>
        <taxon>Mytiloidea</taxon>
        <taxon>Mytilidae</taxon>
        <taxon>Mytilinae</taxon>
        <taxon>Mytilus</taxon>
    </lineage>
</organism>
<dbReference type="EMBL" id="UYJE01007041">
    <property type="protein sequence ID" value="VDI51309.1"/>
    <property type="molecule type" value="Genomic_DNA"/>
</dbReference>
<evidence type="ECO:0000313" key="1">
    <source>
        <dbReference type="EMBL" id="VDI51309.1"/>
    </source>
</evidence>
<protein>
    <submittedName>
        <fullName evidence="1">Uncharacterized protein</fullName>
    </submittedName>
</protein>